<dbReference type="eggNOG" id="ENOG502QV7P">
    <property type="taxonomic scope" value="Eukaryota"/>
</dbReference>
<dbReference type="PANTHER" id="PTHR21331:SF2">
    <property type="entry name" value="BRCA1-ASSOCIATED ATM ACTIVATOR 1"/>
    <property type="match status" value="1"/>
</dbReference>
<keyword evidence="6" id="KW-1185">Reference proteome</keyword>
<dbReference type="KEGG" id="acep:105621723"/>
<dbReference type="SUPFAM" id="SSF48371">
    <property type="entry name" value="ARM repeat"/>
    <property type="match status" value="1"/>
</dbReference>
<evidence type="ECO:0000313" key="6">
    <source>
        <dbReference type="Proteomes" id="UP000005205"/>
    </source>
</evidence>
<evidence type="ECO:0000313" key="5">
    <source>
        <dbReference type="EnsemblMetazoa" id="XP_012058571.1"/>
    </source>
</evidence>
<accession>A0A158NM13</accession>
<dbReference type="GO" id="GO:0005737">
    <property type="term" value="C:cytoplasm"/>
    <property type="evidence" value="ECO:0007669"/>
    <property type="project" value="UniProtKB-SubCell"/>
</dbReference>
<dbReference type="InterPro" id="IPR011989">
    <property type="entry name" value="ARM-like"/>
</dbReference>
<dbReference type="InterPro" id="IPR000357">
    <property type="entry name" value="HEAT"/>
</dbReference>
<evidence type="ECO:0000256" key="1">
    <source>
        <dbReference type="ARBA" id="ARBA00004496"/>
    </source>
</evidence>
<gene>
    <name evidence="5" type="primary">105621723</name>
</gene>
<dbReference type="EMBL" id="ADTU01020139">
    <property type="status" value="NOT_ANNOTATED_CDS"/>
    <property type="molecule type" value="Genomic_DNA"/>
</dbReference>
<evidence type="ECO:0000256" key="2">
    <source>
        <dbReference type="ARBA" id="ARBA00022490"/>
    </source>
</evidence>
<proteinExistence type="inferred from homology"/>
<dbReference type="STRING" id="12957.A0A158NM13"/>
<dbReference type="AlphaFoldDB" id="A0A158NM13"/>
<dbReference type="Pfam" id="PF02985">
    <property type="entry name" value="HEAT"/>
    <property type="match status" value="1"/>
</dbReference>
<evidence type="ECO:0000256" key="3">
    <source>
        <dbReference type="ARBA" id="ARBA00022737"/>
    </source>
</evidence>
<evidence type="ECO:0008006" key="7">
    <source>
        <dbReference type="Google" id="ProtNLM"/>
    </source>
</evidence>
<dbReference type="GO" id="GO:0005634">
    <property type="term" value="C:nucleus"/>
    <property type="evidence" value="ECO:0007669"/>
    <property type="project" value="TreeGrafter"/>
</dbReference>
<protein>
    <recommendedName>
        <fullName evidence="7">BRCA1-associated protein required for ATM activation protein 1</fullName>
    </recommendedName>
</protein>
<evidence type="ECO:0000256" key="4">
    <source>
        <dbReference type="ARBA" id="ARBA00061308"/>
    </source>
</evidence>
<organism evidence="5 6">
    <name type="scientific">Atta cephalotes</name>
    <name type="common">Leafcutter ant</name>
    <dbReference type="NCBI Taxonomy" id="12957"/>
    <lineage>
        <taxon>Eukaryota</taxon>
        <taxon>Metazoa</taxon>
        <taxon>Ecdysozoa</taxon>
        <taxon>Arthropoda</taxon>
        <taxon>Hexapoda</taxon>
        <taxon>Insecta</taxon>
        <taxon>Pterygota</taxon>
        <taxon>Neoptera</taxon>
        <taxon>Endopterygota</taxon>
        <taxon>Hymenoptera</taxon>
        <taxon>Apocrita</taxon>
        <taxon>Aculeata</taxon>
        <taxon>Formicoidea</taxon>
        <taxon>Formicidae</taxon>
        <taxon>Myrmicinae</taxon>
        <taxon>Atta</taxon>
    </lineage>
</organism>
<dbReference type="OrthoDB" id="10057956at2759"/>
<reference evidence="6" key="1">
    <citation type="journal article" date="2011" name="PLoS Genet.">
        <title>The genome sequence of the leaf-cutter ant Atta cephalotes reveals insights into its obligate symbiotic lifestyle.</title>
        <authorList>
            <person name="Suen G."/>
            <person name="Teiling C."/>
            <person name="Li L."/>
            <person name="Holt C."/>
            <person name="Abouheif E."/>
            <person name="Bornberg-Bauer E."/>
            <person name="Bouffard P."/>
            <person name="Caldera E.J."/>
            <person name="Cash E."/>
            <person name="Cavanaugh A."/>
            <person name="Denas O."/>
            <person name="Elhaik E."/>
            <person name="Fave M.J."/>
            <person name="Gadau J."/>
            <person name="Gibson J.D."/>
            <person name="Graur D."/>
            <person name="Grubbs K.J."/>
            <person name="Hagen D.E."/>
            <person name="Harkins T.T."/>
            <person name="Helmkampf M."/>
            <person name="Hu H."/>
            <person name="Johnson B.R."/>
            <person name="Kim J."/>
            <person name="Marsh S.E."/>
            <person name="Moeller J.A."/>
            <person name="Munoz-Torres M.C."/>
            <person name="Murphy M.C."/>
            <person name="Naughton M.C."/>
            <person name="Nigam S."/>
            <person name="Overson R."/>
            <person name="Rajakumar R."/>
            <person name="Reese J.T."/>
            <person name="Scott J.J."/>
            <person name="Smith C.R."/>
            <person name="Tao S."/>
            <person name="Tsutsui N.D."/>
            <person name="Viljakainen L."/>
            <person name="Wissler L."/>
            <person name="Yandell M.D."/>
            <person name="Zimmer F."/>
            <person name="Taylor J."/>
            <person name="Slater S.C."/>
            <person name="Clifton S.W."/>
            <person name="Warren W.C."/>
            <person name="Elsik C.G."/>
            <person name="Smith C.D."/>
            <person name="Weinstock G.M."/>
            <person name="Gerardo N.M."/>
            <person name="Currie C.R."/>
        </authorList>
    </citation>
    <scope>NUCLEOTIDE SEQUENCE [LARGE SCALE GENOMIC DNA]</scope>
</reference>
<sequence length="956" mass="110552">MNSCRKKNEEVLAKVLNLFLLPDYNVISPTYLDHLLTHIAENTKECATVDYEYCEVFQEWISKALAIWETGQKASHPVITFTLKLVGIISRHELRYHYWHCQDVYNRLYKILQLHREDLPASIKMAYTTMLSDLIVHRSGRQWVIQSGVWKDVVKYAHWNQTMYVTRESQKFLWTLLLHEHKNTETCKEIILAVAAPLMNNILDGQMHQALETYLEQNKLLCSTLNLLTNILENTLFASLDNSIPELIERLVILEMRVKALFEACISTRFLQHVHKLLLLSLFLKLKQGIKEHTTVIETEAWHKFCYGLCYIFMMLLSKKDIIELVKNNKFSMTYWKKLLALHEFVLPEQHKFEHQAIAIMIIPLCVCIKKNHLNHDLFDMFINKIFDVTCVPVQRLLYNMRDIIRKSDLPMEQICKVSIDLLLEISDIMDRDVAVITFQALSHVLKSYMPDMWGCGQARNCTSDVNSTSPSEHPRKLLYKSILDGDPIVDSPILLASLLDGLAVMTEKFKLKWQECVETICMLSLAQEILNHPGILPTICVKALKLCKLAIHNFMPPNLALLVDSDSNMNEIGPTLFKRLHDPNWEVRDSVLEVLNTIATISEDKYPAFQDFLLINQFPTVAVEIIKTDNESYVRASALTFIATMVRINKLWELQLSQKNLTETAIYLLKDESEAIVRRDAVNLIKELYVHQKWSKEVIDSMLRAMCMAAVFDLHWEVKTNALSFWDHFVKSHLTDQGMLDDSFPNVTFSKEHRKIVALNETEIKRRLNKALDELARQSCLGVLLVTLKDDSDFEVCKASAAIISKLKTCLLKYKLDEPPAPVENHATIDTVYVKEISPVSSSIYDKKSRNASHVIEEIVDANDANLLATIYKNSMNMDAEIPIEEEEKEEKKTLRYISSVTRQDFLHAIFNCDIDAYIEEKNRWLKTYTSSFESILDDILTMHKQNDVNSMDCY</sequence>
<dbReference type="InParanoid" id="A0A158NM13"/>
<dbReference type="FunCoup" id="A0A158NM13">
    <property type="interactions" value="477"/>
</dbReference>
<reference evidence="5" key="2">
    <citation type="submission" date="2016-04" db="UniProtKB">
        <authorList>
            <consortium name="EnsemblMetazoa"/>
        </authorList>
    </citation>
    <scope>IDENTIFICATION</scope>
</reference>
<keyword evidence="2" id="KW-0963">Cytoplasm</keyword>
<dbReference type="Proteomes" id="UP000005205">
    <property type="component" value="Unassembled WGS sequence"/>
</dbReference>
<name>A0A158NM13_ATTCE</name>
<comment type="subcellular location">
    <subcellularLocation>
        <location evidence="1">Cytoplasm</location>
    </subcellularLocation>
</comment>
<comment type="similarity">
    <text evidence="4">Belongs to the BRAT1 family.</text>
</comment>
<dbReference type="GO" id="GO:0008283">
    <property type="term" value="P:cell population proliferation"/>
    <property type="evidence" value="ECO:0007669"/>
    <property type="project" value="InterPro"/>
</dbReference>
<dbReference type="OMA" id="PIHDNLY"/>
<dbReference type="InterPro" id="IPR038904">
    <property type="entry name" value="BRAT1"/>
</dbReference>
<dbReference type="InterPro" id="IPR016024">
    <property type="entry name" value="ARM-type_fold"/>
</dbReference>
<dbReference type="PANTHER" id="PTHR21331">
    <property type="entry name" value="BRCA1-ASSOCIATED ATM ACTIVATOR 1"/>
    <property type="match status" value="1"/>
</dbReference>
<dbReference type="EnsemblMetazoa" id="XM_012203181.1">
    <property type="protein sequence ID" value="XP_012058571.1"/>
    <property type="gene ID" value="LOC105621723"/>
</dbReference>
<dbReference type="Gene3D" id="1.25.10.10">
    <property type="entry name" value="Leucine-rich Repeat Variant"/>
    <property type="match status" value="1"/>
</dbReference>
<keyword evidence="3" id="KW-0677">Repeat</keyword>
<dbReference type="GO" id="GO:0006974">
    <property type="term" value="P:DNA damage response"/>
    <property type="evidence" value="ECO:0007669"/>
    <property type="project" value="InterPro"/>
</dbReference>